<evidence type="ECO:0000313" key="3">
    <source>
        <dbReference type="EMBL" id="ABJ84399.1"/>
    </source>
</evidence>
<reference evidence="3" key="1">
    <citation type="submission" date="2006-10" db="EMBL/GenBank/DDBJ databases">
        <title>Complete sequence of Solibacter usitatus Ellin6076.</title>
        <authorList>
            <consortium name="US DOE Joint Genome Institute"/>
            <person name="Copeland A."/>
            <person name="Lucas S."/>
            <person name="Lapidus A."/>
            <person name="Barry K."/>
            <person name="Detter J.C."/>
            <person name="Glavina del Rio T."/>
            <person name="Hammon N."/>
            <person name="Israni S."/>
            <person name="Dalin E."/>
            <person name="Tice H."/>
            <person name="Pitluck S."/>
            <person name="Thompson L.S."/>
            <person name="Brettin T."/>
            <person name="Bruce D."/>
            <person name="Han C."/>
            <person name="Tapia R."/>
            <person name="Gilna P."/>
            <person name="Schmutz J."/>
            <person name="Larimer F."/>
            <person name="Land M."/>
            <person name="Hauser L."/>
            <person name="Kyrpides N."/>
            <person name="Mikhailova N."/>
            <person name="Janssen P.H."/>
            <person name="Kuske C.R."/>
            <person name="Richardson P."/>
        </authorList>
    </citation>
    <scope>NUCLEOTIDE SEQUENCE</scope>
    <source>
        <strain evidence="3">Ellin6076</strain>
    </source>
</reference>
<dbReference type="OrthoDB" id="113791at2"/>
<proteinExistence type="predicted"/>
<dbReference type="SUPFAM" id="SSF49452">
    <property type="entry name" value="Starch-binding domain-like"/>
    <property type="match status" value="2"/>
</dbReference>
<accession>Q021J0</accession>
<protein>
    <recommendedName>
        <fullName evidence="4">Cna B domain protein</fullName>
    </recommendedName>
</protein>
<dbReference type="KEGG" id="sus:Acid_3426"/>
<organism evidence="3">
    <name type="scientific">Solibacter usitatus (strain Ellin6076)</name>
    <dbReference type="NCBI Taxonomy" id="234267"/>
    <lineage>
        <taxon>Bacteria</taxon>
        <taxon>Pseudomonadati</taxon>
        <taxon>Acidobacteriota</taxon>
        <taxon>Terriglobia</taxon>
        <taxon>Bryobacterales</taxon>
        <taxon>Solibacteraceae</taxon>
        <taxon>Candidatus Solibacter</taxon>
    </lineage>
</organism>
<gene>
    <name evidence="3" type="ordered locus">Acid_3426</name>
</gene>
<keyword evidence="1 2" id="KW-0732">Signal</keyword>
<dbReference type="STRING" id="234267.Acid_3426"/>
<name>Q021J0_SOLUE</name>
<dbReference type="InterPro" id="IPR051417">
    <property type="entry name" value="SDr/BOS_complex"/>
</dbReference>
<dbReference type="AlphaFoldDB" id="Q021J0"/>
<dbReference type="PANTHER" id="PTHR23303">
    <property type="entry name" value="CARBOXYPEPTIDASE REGULATORY REGION-CONTAINING"/>
    <property type="match status" value="1"/>
</dbReference>
<dbReference type="InterPro" id="IPR013783">
    <property type="entry name" value="Ig-like_fold"/>
</dbReference>
<evidence type="ECO:0000256" key="1">
    <source>
        <dbReference type="ARBA" id="ARBA00022729"/>
    </source>
</evidence>
<dbReference type="Pfam" id="PF13620">
    <property type="entry name" value="CarboxypepD_reg"/>
    <property type="match status" value="1"/>
</dbReference>
<evidence type="ECO:0008006" key="4">
    <source>
        <dbReference type="Google" id="ProtNLM"/>
    </source>
</evidence>
<sequence length="517" mass="55431" precursor="true">MTRAVLAAMLACASAWAQAPVIAGVVVTPDGRPAKRVRVAVAPSGSAENQTAVITGENGAFRFENLRAGKYRLTAEPPAGGAQSFGQRTLSKGFGTAIVTGPDLRNDNLVFRLVPMGAIRGRVVDAEGEGVEGVLVQIFVSTFLRGKRSVFFAGSRYTDDRGEYRFGTLRDGTYYMAVTGKPWYAGRQRDATGPLARAGYAATYYPNTRDVRAATALEVKPGQEATANFTLTASEGATLTVTLKEEQQESTRLDLMFEGLAGSQGFARIETVYGGGPELIQGVEPGRYTLRARRTEGGKALYGSQTVVVGGQDASVELTLAPGPAVAGKVKMQDGAAIPEGAYVELENEVERIHTRRAVAPDGTFEFDSMPPGSYRPLLGTSSKMYPLRGVVLDGAAAKEDMIEIVRPAKLELTASLSGGEIRGEVYRDGKPVEGVLALLAPRKDSVNPLDYRGFQTDSDGSFEWSALPAGEYVLMVKEDWYDLEYANPAAVRELMKDGRAVTVAGTEMQKIRVELK</sequence>
<dbReference type="InterPro" id="IPR013784">
    <property type="entry name" value="Carb-bd-like_fold"/>
</dbReference>
<dbReference type="GO" id="GO:0030246">
    <property type="term" value="F:carbohydrate binding"/>
    <property type="evidence" value="ECO:0007669"/>
    <property type="project" value="InterPro"/>
</dbReference>
<feature type="chain" id="PRO_5004163584" description="Cna B domain protein" evidence="2">
    <location>
        <begin position="20"/>
        <end position="517"/>
    </location>
</feature>
<dbReference type="EMBL" id="CP000473">
    <property type="protein sequence ID" value="ABJ84399.1"/>
    <property type="molecule type" value="Genomic_DNA"/>
</dbReference>
<dbReference type="InParanoid" id="Q021J0"/>
<dbReference type="Gene3D" id="2.60.40.1120">
    <property type="entry name" value="Carboxypeptidase-like, regulatory domain"/>
    <property type="match status" value="1"/>
</dbReference>
<dbReference type="SUPFAM" id="SSF117074">
    <property type="entry name" value="Hypothetical protein PA1324"/>
    <property type="match status" value="1"/>
</dbReference>
<dbReference type="Gene3D" id="2.60.40.10">
    <property type="entry name" value="Immunoglobulins"/>
    <property type="match status" value="1"/>
</dbReference>
<feature type="signal peptide" evidence="2">
    <location>
        <begin position="1"/>
        <end position="19"/>
    </location>
</feature>
<dbReference type="eggNOG" id="COG3485">
    <property type="taxonomic scope" value="Bacteria"/>
</dbReference>
<dbReference type="HOGENOM" id="CLU_526659_0_0_0"/>
<evidence type="ECO:0000256" key="2">
    <source>
        <dbReference type="SAM" id="SignalP"/>
    </source>
</evidence>